<dbReference type="InterPro" id="IPR022742">
    <property type="entry name" value="Hydrolase_4"/>
</dbReference>
<reference evidence="3" key="1">
    <citation type="submission" date="2018-06" db="EMBL/GenBank/DDBJ databases">
        <authorList>
            <person name="Zhirakovskaya E."/>
        </authorList>
    </citation>
    <scope>NUCLEOTIDE SEQUENCE</scope>
</reference>
<dbReference type="EMBL" id="UOGF01000048">
    <property type="protein sequence ID" value="VAX29153.1"/>
    <property type="molecule type" value="Genomic_DNA"/>
</dbReference>
<keyword evidence="1" id="KW-1133">Transmembrane helix</keyword>
<dbReference type="InterPro" id="IPR051044">
    <property type="entry name" value="MAG_DAG_Lipase"/>
</dbReference>
<dbReference type="EC" id="3.1.1.5" evidence="3"/>
<dbReference type="PANTHER" id="PTHR11614">
    <property type="entry name" value="PHOSPHOLIPASE-RELATED"/>
    <property type="match status" value="1"/>
</dbReference>
<gene>
    <name evidence="3" type="ORF">MNBD_NITROSPIRAE01-1253</name>
</gene>
<feature type="domain" description="Serine aminopeptidase S33" evidence="2">
    <location>
        <begin position="34"/>
        <end position="264"/>
    </location>
</feature>
<dbReference type="SUPFAM" id="SSF53474">
    <property type="entry name" value="alpha/beta-Hydrolases"/>
    <property type="match status" value="1"/>
</dbReference>
<dbReference type="GO" id="GO:0004622">
    <property type="term" value="F:phosphatidylcholine lysophospholipase activity"/>
    <property type="evidence" value="ECO:0007669"/>
    <property type="project" value="UniProtKB-EC"/>
</dbReference>
<accession>A0A3B1CXB0</accession>
<dbReference type="AlphaFoldDB" id="A0A3B1CXB0"/>
<feature type="transmembrane region" description="Helical" evidence="1">
    <location>
        <begin position="21"/>
        <end position="43"/>
    </location>
</feature>
<evidence type="ECO:0000313" key="3">
    <source>
        <dbReference type="EMBL" id="VAX29153.1"/>
    </source>
</evidence>
<dbReference type="Gene3D" id="3.40.50.1820">
    <property type="entry name" value="alpha/beta hydrolase"/>
    <property type="match status" value="1"/>
</dbReference>
<dbReference type="GO" id="GO:0047372">
    <property type="term" value="F:monoacylglycerol lipase activity"/>
    <property type="evidence" value="ECO:0007669"/>
    <property type="project" value="UniProtKB-EC"/>
</dbReference>
<dbReference type="PRINTS" id="PR00111">
    <property type="entry name" value="ABHYDROLASE"/>
</dbReference>
<evidence type="ECO:0000259" key="2">
    <source>
        <dbReference type="Pfam" id="PF12146"/>
    </source>
</evidence>
<dbReference type="Pfam" id="PF12146">
    <property type="entry name" value="Hydrolase_4"/>
    <property type="match status" value="1"/>
</dbReference>
<keyword evidence="1" id="KW-0472">Membrane</keyword>
<proteinExistence type="predicted"/>
<dbReference type="InterPro" id="IPR000073">
    <property type="entry name" value="AB_hydrolase_1"/>
</dbReference>
<sequence length="291" mass="32934">MEYLSDDVMTRRDGTIPRDEFTLAYTLVTPHTSSAVLLIVHGINDHKGRYALLQDDLAEAGYTSFALDLQGFGLSEGKRTDVARYQDYHDDIAAMLDLIHKECPNEAVFLLGHSLGGLISATFCIDHPGSVDALVLSSPAFEVRPLPFYLEMLATLFYFLMPTASVSYPALHSKRSHDPSIANAVAKDPLIVEKATPRFYQQFKKMKDYCQQYVDHIDLPTLIMQAGDDVTVCPEGARAVYERLENPKKKLIWYEGYYHEVFHEMARTKVVVDLIHWLDEISAEQRESPSQ</sequence>
<keyword evidence="3" id="KW-0378">Hydrolase</keyword>
<dbReference type="EC" id="3.1.1.23" evidence="3"/>
<protein>
    <submittedName>
        <fullName evidence="3">Lysophospholipase Monoglyceride lipase putative</fullName>
        <ecNumber evidence="3">3.1.1.23</ecNumber>
        <ecNumber evidence="3">3.1.1.5</ecNumber>
    </submittedName>
</protein>
<evidence type="ECO:0000256" key="1">
    <source>
        <dbReference type="SAM" id="Phobius"/>
    </source>
</evidence>
<name>A0A3B1CXB0_9ZZZZ</name>
<keyword evidence="1" id="KW-0812">Transmembrane</keyword>
<dbReference type="InterPro" id="IPR029058">
    <property type="entry name" value="AB_hydrolase_fold"/>
</dbReference>
<organism evidence="3">
    <name type="scientific">hydrothermal vent metagenome</name>
    <dbReference type="NCBI Taxonomy" id="652676"/>
    <lineage>
        <taxon>unclassified sequences</taxon>
        <taxon>metagenomes</taxon>
        <taxon>ecological metagenomes</taxon>
    </lineage>
</organism>